<sequence length="1335" mass="150373">MELSEQQDSLEVIRNEIKGLQAKYKQVGIFQIFKEGFCTNSLLPWSVVILALICIIVLFVDSTLHNNGSDFIVGSILLVLLLMNTFTSICDVLMTRRETYQRLKCLSESTSDSNNTVEEYISFVQSLEHPSILSGPSHSFTPVYKKLEGAEQLVSYPTALIATGDIISLCVGQRSPCQAVCIEDSLIVLKKEEILTEGDLQNLLNDQTDFRLRFKVKKSPIIQELENSLLDKDGKPKLTFNRLRRKSMLVRRRERITHLILVVLIPCLFIVSSLSGIFWYIFQTHRGLIFTDYNKTQVCAPLFLDWSADIYWFETFVFTPVLTLLPLLPIMCPILWLLLYGIGEARTLSPCVSSKQRNGKRETLPHSATAHSMSQAQLQSNEQVQTYDYSWVQLLPYTLFSHKKLLSRNAGAFDNLGSLTVLCCINKEGLLSWIDPYPEKVFFINTNDAQDSTNTFGDSNEDTEINPMPKVDVNREEANMSTEAHAEVLTLSQDTQNSSKLHFDETDWQNHLSSLKAICLNILVTHPSLGIDKILFPIATSNWEEAILSNISKLLMELKDTDKKGQDPTLCQETLQEHQKNILEIATLKGVYGPGTASTKTGLQSLAELTGFKNEVSLLYMPKRVITLYTKHGVKRSTSSARVTHLSQASESYLPHVYGVVVSQLSRQHHLLVAGSADLVTQLCGYYWDGKDIRPYDDTMQVKTTDFYNRSAAVGHCVAFSCIPVSKQFAERESLIKEIDSDTVCSDDLPGNQIFLGMVSLQYQSRLPVFHMVEALESACIRFVHFTHEDEVRSRVFAEKMGVEVGWNCHISLSACHPSHTSQHASTSHVCTGTAESDDEVDQETELLQQKFSSSPTSESTISESAFHALNRAKLPRGIDNIVPHIENVDNVPLLVPLFTDCQKESMCEMIEIMQKYGEVVCCIGSADSIHNFPVFAQANVGIAMEPVLRSSDENDENRGIDRNVSFNSRVRFGSTSFHNTSTLDSVSEPVSKGGEIGVMKIARSLNSFPCTVALSGDDSLAVVYNMIKQARHFLFLVQVSLVFYIKCLSVTSLTQVTCHLVHLPLMFSSTDLLWLCNIILPVLSFSILGSPSDPDLMSWASIKNTRRQVFNAQLIRQNVSHFCIKFLPSCLIVLLLYALGIQSSCLQLQNENDRKTSNTTSHLSVEDTHTQTSVITCYPFYDVTITSQGHISDTVELQREMTIMRRDVQQVAMFAFVLYISIISVGYVHRWRLITKHSPFTNKLWLFTLLIILVIQVVYSTSVVFVQRSYTEATSQVMSLGPYQVAVWVVLFAWPLPCLACNELIKWREIRLWNRSQKRARLEFGTKLGMNSPF</sequence>
<keyword evidence="1" id="KW-0472">Membrane</keyword>
<feature type="transmembrane region" description="Helical" evidence="1">
    <location>
        <begin position="72"/>
        <end position="94"/>
    </location>
</feature>
<feature type="transmembrane region" description="Helical" evidence="1">
    <location>
        <begin position="1245"/>
        <end position="1266"/>
    </location>
</feature>
<dbReference type="SUPFAM" id="SSF81665">
    <property type="entry name" value="Calcium ATPase, transmembrane domain M"/>
    <property type="match status" value="1"/>
</dbReference>
<dbReference type="InterPro" id="IPR023214">
    <property type="entry name" value="HAD_sf"/>
</dbReference>
<keyword evidence="1" id="KW-0812">Transmembrane</keyword>
<feature type="transmembrane region" description="Helical" evidence="1">
    <location>
        <begin position="42"/>
        <end position="60"/>
    </location>
</feature>
<evidence type="ECO:0000313" key="2">
    <source>
        <dbReference type="EMBL" id="CAB3258538.1"/>
    </source>
</evidence>
<dbReference type="InterPro" id="IPR023298">
    <property type="entry name" value="ATPase_P-typ_TM_dom_sf"/>
</dbReference>
<feature type="transmembrane region" description="Helical" evidence="1">
    <location>
        <begin position="310"/>
        <end position="339"/>
    </location>
</feature>
<feature type="transmembrane region" description="Helical" evidence="1">
    <location>
        <begin position="1212"/>
        <end position="1233"/>
    </location>
</feature>
<accession>A0A6F9DFQ5</accession>
<feature type="transmembrane region" description="Helical" evidence="1">
    <location>
        <begin position="1034"/>
        <end position="1053"/>
    </location>
</feature>
<name>A0A6F9DFQ5_9ASCI</name>
<dbReference type="Gene3D" id="3.40.50.1000">
    <property type="entry name" value="HAD superfamily/HAD-like"/>
    <property type="match status" value="1"/>
</dbReference>
<dbReference type="InterPro" id="IPR039720">
    <property type="entry name" value="TMEM94"/>
</dbReference>
<dbReference type="PANTHER" id="PTHR13219:SF6">
    <property type="entry name" value="TRANSMEMBRANE PROTEIN 94"/>
    <property type="match status" value="1"/>
</dbReference>
<feature type="transmembrane region" description="Helical" evidence="1">
    <location>
        <begin position="1286"/>
        <end position="1306"/>
    </location>
</feature>
<feature type="transmembrane region" description="Helical" evidence="1">
    <location>
        <begin position="256"/>
        <end position="282"/>
    </location>
</feature>
<dbReference type="EMBL" id="LR786169">
    <property type="protein sequence ID" value="CAB3258538.1"/>
    <property type="molecule type" value="mRNA"/>
</dbReference>
<evidence type="ECO:0000256" key="1">
    <source>
        <dbReference type="SAM" id="Phobius"/>
    </source>
</evidence>
<feature type="transmembrane region" description="Helical" evidence="1">
    <location>
        <begin position="1073"/>
        <end position="1090"/>
    </location>
</feature>
<organism evidence="2">
    <name type="scientific">Phallusia mammillata</name>
    <dbReference type="NCBI Taxonomy" id="59560"/>
    <lineage>
        <taxon>Eukaryota</taxon>
        <taxon>Metazoa</taxon>
        <taxon>Chordata</taxon>
        <taxon>Tunicata</taxon>
        <taxon>Ascidiacea</taxon>
        <taxon>Phlebobranchia</taxon>
        <taxon>Ascidiidae</taxon>
        <taxon>Phallusia</taxon>
    </lineage>
</organism>
<dbReference type="PANTHER" id="PTHR13219">
    <property type="entry name" value="TRANSMEMBRANE PROTEIN 94"/>
    <property type="match status" value="1"/>
</dbReference>
<reference evidence="2" key="1">
    <citation type="submission" date="2020-04" db="EMBL/GenBank/DDBJ databases">
        <authorList>
            <person name="Neveu A P."/>
        </authorList>
    </citation>
    <scope>NUCLEOTIDE SEQUENCE</scope>
    <source>
        <tissue evidence="2">Whole embryo</tissue>
    </source>
</reference>
<proteinExistence type="evidence at transcript level"/>
<gene>
    <name evidence="2" type="primary">Kiaa0195</name>
</gene>
<feature type="transmembrane region" description="Helical" evidence="1">
    <location>
        <begin position="1123"/>
        <end position="1142"/>
    </location>
</feature>
<protein>
    <submittedName>
        <fullName evidence="2">Uncharacterized protein KIAA0195-like</fullName>
    </submittedName>
</protein>
<keyword evidence="1" id="KW-1133">Transmembrane helix</keyword>
<dbReference type="Gene3D" id="1.20.1110.10">
    <property type="entry name" value="Calcium-transporting ATPase, transmembrane domain"/>
    <property type="match status" value="1"/>
</dbReference>